<evidence type="ECO:0000259" key="6">
    <source>
        <dbReference type="Pfam" id="PF04825"/>
    </source>
</evidence>
<dbReference type="GO" id="GO:0007064">
    <property type="term" value="P:mitotic sister chromatid cohesion"/>
    <property type="evidence" value="ECO:0007669"/>
    <property type="project" value="TreeGrafter"/>
</dbReference>
<dbReference type="InterPro" id="IPR039781">
    <property type="entry name" value="Rad21/Rec8-like"/>
</dbReference>
<dbReference type="InterPro" id="IPR036390">
    <property type="entry name" value="WH_DNA-bd_sf"/>
</dbReference>
<evidence type="ECO:0000256" key="3">
    <source>
        <dbReference type="ARBA" id="ARBA00023242"/>
    </source>
</evidence>
<evidence type="ECO:0000256" key="1">
    <source>
        <dbReference type="ARBA" id="ARBA00004123"/>
    </source>
</evidence>
<dbReference type="CDD" id="cd21789">
    <property type="entry name" value="Rad21_Rec8_M_SpRec8p-like"/>
    <property type="match status" value="1"/>
</dbReference>
<dbReference type="AlphaFoldDB" id="A0AAI9XQ32"/>
<dbReference type="Pfam" id="PF04825">
    <property type="entry name" value="Rad21_Rec8_N"/>
    <property type="match status" value="1"/>
</dbReference>
<comment type="subcellular location">
    <subcellularLocation>
        <location evidence="1">Nucleus</location>
    </subcellularLocation>
</comment>
<evidence type="ECO:0000256" key="4">
    <source>
        <dbReference type="SAM" id="MobiDB-lite"/>
    </source>
</evidence>
<feature type="compositionally biased region" description="Polar residues" evidence="4">
    <location>
        <begin position="223"/>
        <end position="240"/>
    </location>
</feature>
<dbReference type="InterPro" id="IPR023093">
    <property type="entry name" value="ScpA-like_C"/>
</dbReference>
<dbReference type="Gene3D" id="1.10.10.580">
    <property type="entry name" value="Structural maintenance of chromosome 1. Chain E"/>
    <property type="match status" value="1"/>
</dbReference>
<dbReference type="Proteomes" id="UP001239213">
    <property type="component" value="Unassembled WGS sequence"/>
</dbReference>
<dbReference type="SUPFAM" id="SSF46785">
    <property type="entry name" value="Winged helix' DNA-binding domain"/>
    <property type="match status" value="1"/>
</dbReference>
<evidence type="ECO:0008006" key="9">
    <source>
        <dbReference type="Google" id="ProtNLM"/>
    </source>
</evidence>
<proteinExistence type="inferred from homology"/>
<feature type="region of interest" description="Disordered" evidence="4">
    <location>
        <begin position="221"/>
        <end position="248"/>
    </location>
</feature>
<comment type="caution">
    <text evidence="7">The sequence shown here is derived from an EMBL/GenBank/DDBJ whole genome shotgun (WGS) entry which is preliminary data.</text>
</comment>
<dbReference type="EMBL" id="MPDP01000289">
    <property type="protein sequence ID" value="KAK1455996.1"/>
    <property type="molecule type" value="Genomic_DNA"/>
</dbReference>
<accession>A0AAI9XQ32</accession>
<evidence type="ECO:0000256" key="2">
    <source>
        <dbReference type="ARBA" id="ARBA00009870"/>
    </source>
</evidence>
<feature type="region of interest" description="Disordered" evidence="4">
    <location>
        <begin position="582"/>
        <end position="630"/>
    </location>
</feature>
<dbReference type="GO" id="GO:0005634">
    <property type="term" value="C:nucleus"/>
    <property type="evidence" value="ECO:0007669"/>
    <property type="project" value="UniProtKB-SubCell"/>
</dbReference>
<feature type="domain" description="Rad21/Rec8-like protein C-terminal eukaryotic" evidence="5">
    <location>
        <begin position="716"/>
        <end position="754"/>
    </location>
</feature>
<protein>
    <recommendedName>
        <fullName evidence="9">Rad21/Rec8-like protein N-terminal domain-containing protein</fullName>
    </recommendedName>
</protein>
<dbReference type="GO" id="GO:0030892">
    <property type="term" value="C:mitotic cohesin complex"/>
    <property type="evidence" value="ECO:0007669"/>
    <property type="project" value="TreeGrafter"/>
</dbReference>
<reference evidence="7" key="1">
    <citation type="submission" date="2016-11" db="EMBL/GenBank/DDBJ databases">
        <title>The genome sequence of Colletotrichum cuscutae.</title>
        <authorList>
            <person name="Baroncelli R."/>
        </authorList>
    </citation>
    <scope>NUCLEOTIDE SEQUENCE</scope>
    <source>
        <strain evidence="7">IMI 304802</strain>
    </source>
</reference>
<dbReference type="PANTHER" id="PTHR12585">
    <property type="entry name" value="SCC1 / RAD21 FAMILY MEMBER"/>
    <property type="match status" value="1"/>
</dbReference>
<organism evidence="7 8">
    <name type="scientific">Colletotrichum cuscutae</name>
    <dbReference type="NCBI Taxonomy" id="1209917"/>
    <lineage>
        <taxon>Eukaryota</taxon>
        <taxon>Fungi</taxon>
        <taxon>Dikarya</taxon>
        <taxon>Ascomycota</taxon>
        <taxon>Pezizomycotina</taxon>
        <taxon>Sordariomycetes</taxon>
        <taxon>Hypocreomycetidae</taxon>
        <taxon>Glomerellales</taxon>
        <taxon>Glomerellaceae</taxon>
        <taxon>Colletotrichum</taxon>
        <taxon>Colletotrichum acutatum species complex</taxon>
    </lineage>
</organism>
<dbReference type="PANTHER" id="PTHR12585:SF70">
    <property type="entry name" value="RAD21_REC8 N TERMINAL DOMAIN PROTEIN (AFU_ORTHOLOGUE AFUA_6G02900)"/>
    <property type="match status" value="1"/>
</dbReference>
<evidence type="ECO:0000313" key="8">
    <source>
        <dbReference type="Proteomes" id="UP001239213"/>
    </source>
</evidence>
<dbReference type="InterPro" id="IPR006909">
    <property type="entry name" value="Rad21/Rec8_C_eu"/>
</dbReference>
<dbReference type="Pfam" id="PF04824">
    <property type="entry name" value="Rad21_Rec8"/>
    <property type="match status" value="1"/>
</dbReference>
<keyword evidence="8" id="KW-1185">Reference proteome</keyword>
<name>A0AAI9XQ32_9PEZI</name>
<feature type="region of interest" description="Disordered" evidence="4">
    <location>
        <begin position="492"/>
        <end position="547"/>
    </location>
</feature>
<feature type="domain" description="Rad21/Rec8-like protein N-terminal" evidence="6">
    <location>
        <begin position="78"/>
        <end position="192"/>
    </location>
</feature>
<dbReference type="GO" id="GO:0003682">
    <property type="term" value="F:chromatin binding"/>
    <property type="evidence" value="ECO:0007669"/>
    <property type="project" value="TreeGrafter"/>
</dbReference>
<comment type="similarity">
    <text evidence="2">Belongs to the rad21 family.</text>
</comment>
<evidence type="ECO:0000313" key="7">
    <source>
        <dbReference type="EMBL" id="KAK1455996.1"/>
    </source>
</evidence>
<sequence length="767" mass="84836">MLEYGRHLSACLIRRRATTRLLILPLCRPFSFLPHSPRHFRTNTTKTTPNLLLSAKSSCLEASTPATTALISCVETIMFYSHEILTSHQFGVATIWVIATIGPRGAGTHKKVSRRAIEGVDIRKACEKIIQPGAPISLRLQSNLLYGVSRVYSSQCKYMLTDTEKVQTTMRTFLRLIANNKTDPKAGRARREQITLSDDPGFVPSSVMPYFTIDDDGSPCFVSGSQPSSGSRNKSQSQLSPFPDPIDFLDDSGHGNSPFYLDFSQSPDIPDFRLPSSFVQGSAQKTLLPRSRDDMELDMNADPFGTLDDFDNFGGVELTIDENGAVILDEDELELPELPGIDMDEADILIQHDQVADDHQVAGDVLAVDAQHAVPLLGSDPLPLLRDEPLVPEASRKVRGDQAVAPANKRRRILMLDNGTQLSRSTLKSWQEGYLDNTERATKRRRGNANQAKENAYFFLFGKGIGGVGTYGVDFPLAELFAGNGLRDIIYGPPTKEEREAQTPSPKGRRRRAGEAFGEDSNEDADRNVRPRLNETPQQGRLMDDDTGFDMAFGDDSMPEMGMEAGQPMRDNHSSSLMPWAQTPSVGRGSSVASHSAQRHENTSRQKSASIRGSSMPPFEPLHDAQHTGNFDAFPFDMPASQDLAPEGLDPAEILITAQQESENDSQWMRSMLDTASGEFLQWTEEEAKKTGQIKEGDAKKYRRWVDFDNLIEPTKQNHVVAAQAFYHVLALATKDAITVEQHVADLQPFGPIRIGVDMTAHINSED</sequence>
<gene>
    <name evidence="7" type="ORF">CCUS01_10356</name>
</gene>
<keyword evidence="3" id="KW-0539">Nucleus</keyword>
<dbReference type="InterPro" id="IPR006910">
    <property type="entry name" value="Rad21_Rec8_N"/>
</dbReference>
<evidence type="ECO:0000259" key="5">
    <source>
        <dbReference type="Pfam" id="PF04824"/>
    </source>
</evidence>
<feature type="compositionally biased region" description="Basic and acidic residues" evidence="4">
    <location>
        <begin position="524"/>
        <end position="533"/>
    </location>
</feature>